<evidence type="ECO:0000259" key="10">
    <source>
        <dbReference type="Pfam" id="PF19283"/>
    </source>
</evidence>
<gene>
    <name evidence="11" type="ORF">PHYSODRAFT_510613</name>
</gene>
<dbReference type="RefSeq" id="XP_009531628.1">
    <property type="nucleotide sequence ID" value="XM_009533333.1"/>
</dbReference>
<evidence type="ECO:0000313" key="12">
    <source>
        <dbReference type="Proteomes" id="UP000002640"/>
    </source>
</evidence>
<dbReference type="SUPFAM" id="SSF82171">
    <property type="entry name" value="DPP6 N-terminal domain-like"/>
    <property type="match status" value="1"/>
</dbReference>
<dbReference type="GO" id="GO:0004252">
    <property type="term" value="F:serine-type endopeptidase activity"/>
    <property type="evidence" value="ECO:0007669"/>
    <property type="project" value="TreeGrafter"/>
</dbReference>
<evidence type="ECO:0000256" key="7">
    <source>
        <dbReference type="ARBA" id="ARBA00022490"/>
    </source>
</evidence>
<dbReference type="Pfam" id="PF00326">
    <property type="entry name" value="Peptidase_S9"/>
    <property type="match status" value="1"/>
</dbReference>
<dbReference type="Gene3D" id="3.40.50.1820">
    <property type="entry name" value="alpha/beta hydrolase"/>
    <property type="match status" value="1"/>
</dbReference>
<sequence>MASSDAAEHARVSGLFAEVVGRSKALVGGFLSVDAASDSASVQLVWAKTDLVNNVTHKYQVQHHVSHLTQTQPKVLGTGFPTPWSADYTSVSPSGKRVVTLKLDKGKGEGAPEGLFSAVFEDRKLVSAFKAPKTLHGAIYLGEREGGIAWSHDEKTIAYVAEKKVAESPTFWENVNSKKEKKENDESMTPLPGAKFEYEDDWGEQYEGKKTASIFLATLATGKIEEVKGVPANLTCADVAFVPGDNELVFAATETDNPKRLGIIYCYNRPIALYHVVLDREDQSKNVVKKLELTPQDEESKEIGTMRNPRFSPDGKQLAFLSTRDIATHGTCSFLCVTDWATKQTSTVISIKDEPDASALDVTKVFNGLFTGSLGENAWSPDGKYIYVVSQVGSRQVWKYVEVATKRLISPEYVEGLGVAIETVLDRKGDYFLVMVSSPTRPASVFLVHIDTTSGKHIGSSISIEDQKGATDYIKRWEVYSIPASVSDVPATEKKLPETPAVLTNLLIPSVSSSSDYEATVMLPSSSPPADGYPVILELHGGPHGNSPVMYRGMCDFWAALGFAIVTVNYRGSTGFGIKALESLIGKVGTQDVYDCHYALCYLLEKSSRLGLSLDKSRVHCSGGSHGGFLVTHLIAQFPGFYKSMVTRNPVTNMSSVFYTSDIQDWGLACAGIQRFESIHTSQKLQNSKDELPPLTPEARLAILSKLWQHSPVSNDLSKVTTPSLFGLGGKDKRVPPNQGLEYRATIASYGVPTQLLWYPEDSHPLGSVEAFGDFSVNWGLWLLKYNPK</sequence>
<comment type="subunit">
    <text evidence="4">Homotetramer.</text>
</comment>
<dbReference type="AlphaFoldDB" id="G4ZS20"/>
<evidence type="ECO:0000256" key="1">
    <source>
        <dbReference type="ARBA" id="ARBA00000721"/>
    </source>
</evidence>
<keyword evidence="8" id="KW-0378">Hydrolase</keyword>
<dbReference type="PANTHER" id="PTHR42776">
    <property type="entry name" value="SERINE PEPTIDASE S9 FAMILY MEMBER"/>
    <property type="match status" value="1"/>
</dbReference>
<dbReference type="MEROPS" id="S09.004"/>
<dbReference type="KEGG" id="psoj:PHYSODRAFT_510613"/>
<evidence type="ECO:0000256" key="8">
    <source>
        <dbReference type="ARBA" id="ARBA00022801"/>
    </source>
</evidence>
<dbReference type="InParanoid" id="G4ZS20"/>
<evidence type="ECO:0000256" key="3">
    <source>
        <dbReference type="ARBA" id="ARBA00010040"/>
    </source>
</evidence>
<dbReference type="STRING" id="1094619.G4ZS20"/>
<reference evidence="11 12" key="1">
    <citation type="journal article" date="2006" name="Science">
        <title>Phytophthora genome sequences uncover evolutionary origins and mechanisms of pathogenesis.</title>
        <authorList>
            <person name="Tyler B.M."/>
            <person name="Tripathy S."/>
            <person name="Zhang X."/>
            <person name="Dehal P."/>
            <person name="Jiang R.H."/>
            <person name="Aerts A."/>
            <person name="Arredondo F.D."/>
            <person name="Baxter L."/>
            <person name="Bensasson D."/>
            <person name="Beynon J.L."/>
            <person name="Chapman J."/>
            <person name="Damasceno C.M."/>
            <person name="Dorrance A.E."/>
            <person name="Dou D."/>
            <person name="Dickerman A.W."/>
            <person name="Dubchak I.L."/>
            <person name="Garbelotto M."/>
            <person name="Gijzen M."/>
            <person name="Gordon S.G."/>
            <person name="Govers F."/>
            <person name="Grunwald N.J."/>
            <person name="Huang W."/>
            <person name="Ivors K.L."/>
            <person name="Jones R.W."/>
            <person name="Kamoun S."/>
            <person name="Krampis K."/>
            <person name="Lamour K.H."/>
            <person name="Lee M.K."/>
            <person name="McDonald W.H."/>
            <person name="Medina M."/>
            <person name="Meijer H.J."/>
            <person name="Nordberg E.K."/>
            <person name="Maclean D.J."/>
            <person name="Ospina-Giraldo M.D."/>
            <person name="Morris P.F."/>
            <person name="Phuntumart V."/>
            <person name="Putnam N.H."/>
            <person name="Rash S."/>
            <person name="Rose J.K."/>
            <person name="Sakihama Y."/>
            <person name="Salamov A.A."/>
            <person name="Savidor A."/>
            <person name="Scheuring C.F."/>
            <person name="Smith B.M."/>
            <person name="Sobral B.W."/>
            <person name="Terry A."/>
            <person name="Torto-Alalibo T.A."/>
            <person name="Win J."/>
            <person name="Xu Z."/>
            <person name="Zhang H."/>
            <person name="Grigoriev I.V."/>
            <person name="Rokhsar D.S."/>
            <person name="Boore J.L."/>
        </authorList>
    </citation>
    <scope>NUCLEOTIDE SEQUENCE [LARGE SCALE GENOMIC DNA]</scope>
    <source>
        <strain evidence="11 12">P6497</strain>
    </source>
</reference>
<dbReference type="GO" id="GO:0008242">
    <property type="term" value="F:omega peptidase activity"/>
    <property type="evidence" value="ECO:0007669"/>
    <property type="project" value="UniProtKB-EC"/>
</dbReference>
<organism evidence="11 12">
    <name type="scientific">Phytophthora sojae (strain P6497)</name>
    <name type="common">Soybean stem and root rot agent</name>
    <name type="synonym">Phytophthora megasperma f. sp. glycines</name>
    <dbReference type="NCBI Taxonomy" id="1094619"/>
    <lineage>
        <taxon>Eukaryota</taxon>
        <taxon>Sar</taxon>
        <taxon>Stramenopiles</taxon>
        <taxon>Oomycota</taxon>
        <taxon>Peronosporomycetes</taxon>
        <taxon>Peronosporales</taxon>
        <taxon>Peronosporaceae</taxon>
        <taxon>Phytophthora</taxon>
    </lineage>
</organism>
<dbReference type="SMR" id="G4ZS20"/>
<dbReference type="FunFam" id="3.40.50.1820:FF:000344">
    <property type="entry name" value="Acylamino-acid-releasing enzyme"/>
    <property type="match status" value="1"/>
</dbReference>
<comment type="similarity">
    <text evidence="3">Belongs to the peptidase S9C family.</text>
</comment>
<evidence type="ECO:0000256" key="5">
    <source>
        <dbReference type="ARBA" id="ARBA00012917"/>
    </source>
</evidence>
<dbReference type="InterPro" id="IPR001375">
    <property type="entry name" value="Peptidase_S9_cat"/>
</dbReference>
<dbReference type="InterPro" id="IPR029058">
    <property type="entry name" value="AB_hydrolase_fold"/>
</dbReference>
<dbReference type="InterPro" id="IPR045550">
    <property type="entry name" value="AARE_N"/>
</dbReference>
<name>G4ZS20_PHYSP</name>
<evidence type="ECO:0000256" key="4">
    <source>
        <dbReference type="ARBA" id="ARBA00011881"/>
    </source>
</evidence>
<evidence type="ECO:0000256" key="2">
    <source>
        <dbReference type="ARBA" id="ARBA00004496"/>
    </source>
</evidence>
<proteinExistence type="inferred from homology"/>
<dbReference type="PANTHER" id="PTHR42776:SF4">
    <property type="entry name" value="ACYLAMINO-ACID-RELEASING ENZYME"/>
    <property type="match status" value="1"/>
</dbReference>
<comment type="catalytic activity">
    <reaction evidence="1">
        <text>Cleavage of an N-acetyl or N-formyl amino acid from the N-terminus of a polypeptide.</text>
        <dbReference type="EC" id="3.4.19.1"/>
    </reaction>
</comment>
<dbReference type="SUPFAM" id="SSF53474">
    <property type="entry name" value="alpha/beta-Hydrolases"/>
    <property type="match status" value="1"/>
</dbReference>
<dbReference type="Pfam" id="PF19283">
    <property type="entry name" value="APEH_N"/>
    <property type="match status" value="1"/>
</dbReference>
<feature type="domain" description="Acylamino-acid-releasing enzyme N-terminal" evidence="10">
    <location>
        <begin position="37"/>
        <end position="450"/>
    </location>
</feature>
<accession>G4ZS20</accession>
<evidence type="ECO:0000313" key="11">
    <source>
        <dbReference type="EMBL" id="EGZ14199.1"/>
    </source>
</evidence>
<dbReference type="OMA" id="WNKDSTH"/>
<dbReference type="Proteomes" id="UP000002640">
    <property type="component" value="Unassembled WGS sequence"/>
</dbReference>
<keyword evidence="7" id="KW-0963">Cytoplasm</keyword>
<evidence type="ECO:0000259" key="9">
    <source>
        <dbReference type="Pfam" id="PF00326"/>
    </source>
</evidence>
<dbReference type="GO" id="GO:0006508">
    <property type="term" value="P:proteolysis"/>
    <property type="evidence" value="ECO:0007669"/>
    <property type="project" value="InterPro"/>
</dbReference>
<dbReference type="EC" id="3.4.19.1" evidence="5"/>
<protein>
    <recommendedName>
        <fullName evidence="6">Acylamino-acid-releasing enzyme</fullName>
        <ecNumber evidence="5">3.4.19.1</ecNumber>
    </recommendedName>
</protein>
<feature type="domain" description="Peptidase S9 prolyl oligopeptidase catalytic" evidence="9">
    <location>
        <begin position="556"/>
        <end position="768"/>
    </location>
</feature>
<dbReference type="Gene3D" id="2.120.10.30">
    <property type="entry name" value="TolB, C-terminal domain"/>
    <property type="match status" value="1"/>
</dbReference>
<dbReference type="GeneID" id="20659139"/>
<dbReference type="EMBL" id="JH159156">
    <property type="protein sequence ID" value="EGZ14199.1"/>
    <property type="molecule type" value="Genomic_DNA"/>
</dbReference>
<keyword evidence="12" id="KW-1185">Reference proteome</keyword>
<dbReference type="InterPro" id="IPR011042">
    <property type="entry name" value="6-blade_b-propeller_TolB-like"/>
</dbReference>
<dbReference type="GO" id="GO:0005737">
    <property type="term" value="C:cytoplasm"/>
    <property type="evidence" value="ECO:0007669"/>
    <property type="project" value="UniProtKB-SubCell"/>
</dbReference>
<evidence type="ECO:0000256" key="6">
    <source>
        <dbReference type="ARBA" id="ARBA00018421"/>
    </source>
</evidence>
<comment type="subcellular location">
    <subcellularLocation>
        <location evidence="2">Cytoplasm</location>
    </subcellularLocation>
</comment>